<feature type="transmembrane region" description="Helical" evidence="1">
    <location>
        <begin position="12"/>
        <end position="32"/>
    </location>
</feature>
<dbReference type="AlphaFoldDB" id="A0A923I069"/>
<dbReference type="OrthoDB" id="1799135at2"/>
<feature type="transmembrane region" description="Helical" evidence="1">
    <location>
        <begin position="39"/>
        <end position="59"/>
    </location>
</feature>
<evidence type="ECO:0000313" key="3">
    <source>
        <dbReference type="Proteomes" id="UP000616595"/>
    </source>
</evidence>
<evidence type="ECO:0000256" key="1">
    <source>
        <dbReference type="SAM" id="Phobius"/>
    </source>
</evidence>
<reference evidence="2" key="1">
    <citation type="submission" date="2019-10" db="EMBL/GenBank/DDBJ databases">
        <authorList>
            <person name="Ross D.E."/>
            <person name="Gulliver D."/>
        </authorList>
    </citation>
    <scope>NUCLEOTIDE SEQUENCE</scope>
    <source>
        <strain evidence="2">DER-2019</strain>
    </source>
</reference>
<proteinExistence type="predicted"/>
<comment type="caution">
    <text evidence="2">The sequence shown here is derived from an EMBL/GenBank/DDBJ whole genome shotgun (WGS) entry which is preliminary data.</text>
</comment>
<keyword evidence="1" id="KW-1133">Transmembrane helix</keyword>
<name>A0A923I069_9FIRM</name>
<evidence type="ECO:0000313" key="2">
    <source>
        <dbReference type="EMBL" id="MBC3887713.1"/>
    </source>
</evidence>
<keyword evidence="3" id="KW-1185">Reference proteome</keyword>
<reference evidence="2" key="2">
    <citation type="submission" date="2020-10" db="EMBL/GenBank/DDBJ databases">
        <title>Comparative genomics of the Acetobacterium genus.</title>
        <authorList>
            <person name="Marshall C."/>
            <person name="May H."/>
            <person name="Norman S."/>
        </authorList>
    </citation>
    <scope>NUCLEOTIDE SEQUENCE</scope>
    <source>
        <strain evidence="2">DER-2019</strain>
    </source>
</reference>
<keyword evidence="1" id="KW-0472">Membrane</keyword>
<keyword evidence="1" id="KW-0812">Transmembrane</keyword>
<organism evidence="2 3">
    <name type="scientific">Acetobacterium paludosum</name>
    <dbReference type="NCBI Taxonomy" id="52693"/>
    <lineage>
        <taxon>Bacteria</taxon>
        <taxon>Bacillati</taxon>
        <taxon>Bacillota</taxon>
        <taxon>Clostridia</taxon>
        <taxon>Eubacteriales</taxon>
        <taxon>Eubacteriaceae</taxon>
        <taxon>Acetobacterium</taxon>
    </lineage>
</organism>
<sequence length="92" mass="10569">MNLNALLKRNKQFRWIILMLTIIVPCSGYVLLGRSARGLMMLMWMFVLGYLTSHLTIYFSDLTSITQYFGAVTVWIASILEINHEILKILGS</sequence>
<gene>
    <name evidence="2" type="ORF">GH810_05260</name>
</gene>
<dbReference type="EMBL" id="WJBD01000004">
    <property type="protein sequence ID" value="MBC3887713.1"/>
    <property type="molecule type" value="Genomic_DNA"/>
</dbReference>
<protein>
    <submittedName>
        <fullName evidence="2">Uncharacterized protein</fullName>
    </submittedName>
</protein>
<dbReference type="Proteomes" id="UP000616595">
    <property type="component" value="Unassembled WGS sequence"/>
</dbReference>
<dbReference type="RefSeq" id="WP_148566698.1">
    <property type="nucleotide sequence ID" value="NZ_RXYA01000005.1"/>
</dbReference>
<accession>A0A923I069</accession>